<evidence type="ECO:0000313" key="4">
    <source>
        <dbReference type="Proteomes" id="UP000473699"/>
    </source>
</evidence>
<feature type="region of interest" description="Disordered" evidence="1">
    <location>
        <begin position="111"/>
        <end position="148"/>
    </location>
</feature>
<reference evidence="3 4" key="1">
    <citation type="submission" date="2019-08" db="EMBL/GenBank/DDBJ databases">
        <title>In-depth cultivation of the pig gut microbiome towards novel bacterial diversity and tailored functional studies.</title>
        <authorList>
            <person name="Wylensek D."/>
            <person name="Hitch T.C.A."/>
            <person name="Clavel T."/>
        </authorList>
    </citation>
    <scope>NUCLEOTIDE SEQUENCE [LARGE SCALE GENOMIC DNA]</scope>
    <source>
        <strain evidence="3 4">SM-530-WT-4B</strain>
    </source>
</reference>
<name>A0A6L5YBI4_9BACT</name>
<feature type="compositionally biased region" description="Basic and acidic residues" evidence="1">
    <location>
        <begin position="46"/>
        <end position="57"/>
    </location>
</feature>
<gene>
    <name evidence="3" type="ORF">FYJ74_05980</name>
</gene>
<comment type="caution">
    <text evidence="3">The sequence shown here is derived from an EMBL/GenBank/DDBJ whole genome shotgun (WGS) entry which is preliminary data.</text>
</comment>
<evidence type="ECO:0000256" key="1">
    <source>
        <dbReference type="SAM" id="MobiDB-lite"/>
    </source>
</evidence>
<keyword evidence="4" id="KW-1185">Reference proteome</keyword>
<protein>
    <recommendedName>
        <fullName evidence="5">Periplasmic heavy metal sensor</fullName>
    </recommendedName>
</protein>
<accession>A0A6L5YBI4</accession>
<dbReference type="EMBL" id="VUNH01000005">
    <property type="protein sequence ID" value="MST55581.1"/>
    <property type="molecule type" value="Genomic_DNA"/>
</dbReference>
<sequence>MKKTRLVLGGLAIAILGSTAAWAVPTRPGQGIHGGPGMPPPPPRMQRWEEDKRLSEKAPEEIKNAFAEMKSLEKDLRLELGKDKPDAAKALEMLKKSEELHAKVREWEVKQILEGNAPKPDDRQHRSGPGPHGPEERPAPAAPGFGPHGPYMMPMMPYFVAPMYRCPCMMVPPAPQQGAPETSTAVEAPAAK</sequence>
<organism evidence="3 4">
    <name type="scientific">Pyramidobacter porci</name>
    <dbReference type="NCBI Taxonomy" id="2605789"/>
    <lineage>
        <taxon>Bacteria</taxon>
        <taxon>Thermotogati</taxon>
        <taxon>Synergistota</taxon>
        <taxon>Synergistia</taxon>
        <taxon>Synergistales</taxon>
        <taxon>Dethiosulfovibrionaceae</taxon>
        <taxon>Pyramidobacter</taxon>
    </lineage>
</organism>
<dbReference type="RefSeq" id="WP_154528672.1">
    <property type="nucleotide sequence ID" value="NZ_VUNH01000005.1"/>
</dbReference>
<feature type="region of interest" description="Disordered" evidence="1">
    <location>
        <begin position="32"/>
        <end position="57"/>
    </location>
</feature>
<proteinExistence type="predicted"/>
<feature type="chain" id="PRO_5026868945" description="Periplasmic heavy metal sensor" evidence="2">
    <location>
        <begin position="24"/>
        <end position="192"/>
    </location>
</feature>
<evidence type="ECO:0008006" key="5">
    <source>
        <dbReference type="Google" id="ProtNLM"/>
    </source>
</evidence>
<dbReference type="AlphaFoldDB" id="A0A6L5YBI4"/>
<feature type="region of interest" description="Disordered" evidence="1">
    <location>
        <begin position="170"/>
        <end position="192"/>
    </location>
</feature>
<dbReference type="Proteomes" id="UP000473699">
    <property type="component" value="Unassembled WGS sequence"/>
</dbReference>
<evidence type="ECO:0000313" key="3">
    <source>
        <dbReference type="EMBL" id="MST55581.1"/>
    </source>
</evidence>
<keyword evidence="2" id="KW-0732">Signal</keyword>
<feature type="signal peptide" evidence="2">
    <location>
        <begin position="1"/>
        <end position="23"/>
    </location>
</feature>
<evidence type="ECO:0000256" key="2">
    <source>
        <dbReference type="SAM" id="SignalP"/>
    </source>
</evidence>